<dbReference type="PANTHER" id="PTHR12207:SF31">
    <property type="entry name" value="V-SET AND TRANSMEMBRANE DOMAIN-CONTAINING PROTEIN 2-LIKE PROTEIN"/>
    <property type="match status" value="1"/>
</dbReference>
<feature type="compositionally biased region" description="Basic and acidic residues" evidence="5">
    <location>
        <begin position="297"/>
        <end position="312"/>
    </location>
</feature>
<dbReference type="OrthoDB" id="9870402at2759"/>
<name>A0A8B9LHH2_ASTMX</name>
<dbReference type="InterPro" id="IPR007110">
    <property type="entry name" value="Ig-like_dom"/>
</dbReference>
<keyword evidence="1 6" id="KW-0732">Signal</keyword>
<dbReference type="AlphaFoldDB" id="A0A8B9LHH2"/>
<feature type="domain" description="Ig-like" evidence="7">
    <location>
        <begin position="40"/>
        <end position="155"/>
    </location>
</feature>
<reference evidence="8 11" key="1">
    <citation type="submission" date="2021-07" db="EMBL/GenBank/DDBJ databases">
        <authorList>
            <person name="Imarazene B."/>
            <person name="Zahm M."/>
            <person name="Klopp C."/>
            <person name="Cabau C."/>
            <person name="Beille S."/>
            <person name="Jouanno E."/>
            <person name="Castinel A."/>
            <person name="Lluch J."/>
            <person name="Gil L."/>
            <person name="Kuchtly C."/>
            <person name="Lopez Roques C."/>
            <person name="Donnadieu C."/>
            <person name="Parrinello H."/>
            <person name="Journot L."/>
            <person name="Du K."/>
            <person name="Schartl M."/>
            <person name="Retaux S."/>
            <person name="Guiguen Y."/>
        </authorList>
    </citation>
    <scope>NUCLEOTIDE SEQUENCE [LARGE SCALE GENOMIC DNA]</scope>
    <source>
        <strain evidence="8">Pach_M1</strain>
        <tissue evidence="8">Testis</tissue>
    </source>
</reference>
<reference evidence="9" key="2">
    <citation type="submission" date="2025-05" db="UniProtKB">
        <authorList>
            <consortium name="Ensembl"/>
        </authorList>
    </citation>
    <scope>IDENTIFICATION</scope>
</reference>
<keyword evidence="3" id="KW-0393">Immunoglobulin domain</keyword>
<feature type="compositionally biased region" description="Basic residues" evidence="5">
    <location>
        <begin position="221"/>
        <end position="231"/>
    </location>
</feature>
<feature type="region of interest" description="Disordered" evidence="5">
    <location>
        <begin position="192"/>
        <end position="322"/>
    </location>
</feature>
<evidence type="ECO:0000256" key="5">
    <source>
        <dbReference type="SAM" id="MobiDB-lite"/>
    </source>
</evidence>
<evidence type="ECO:0000313" key="11">
    <source>
        <dbReference type="Proteomes" id="UP000752171"/>
    </source>
</evidence>
<dbReference type="Ensembl" id="ENSAMXT00005055500.1">
    <property type="protein sequence ID" value="ENSAMXP00005051240.1"/>
    <property type="gene ID" value="ENSAMXG00005023174.1"/>
</dbReference>
<evidence type="ECO:0000256" key="2">
    <source>
        <dbReference type="ARBA" id="ARBA00023157"/>
    </source>
</evidence>
<protein>
    <recommendedName>
        <fullName evidence="4">V-set and transmembrane domain-containing protein 2-like protein</fullName>
    </recommendedName>
</protein>
<dbReference type="PANTHER" id="PTHR12207">
    <property type="entry name" value="V-SET AND TRANSMEMBRANE DOMAIN-CONTAINING PROTEIN"/>
    <property type="match status" value="1"/>
</dbReference>
<accession>A0A8B9LHH2</accession>
<evidence type="ECO:0000313" key="10">
    <source>
        <dbReference type="Proteomes" id="UP000694621"/>
    </source>
</evidence>
<dbReference type="Gene3D" id="2.60.40.10">
    <property type="entry name" value="Immunoglobulins"/>
    <property type="match status" value="1"/>
</dbReference>
<gene>
    <name evidence="8" type="primary">VSTM2L</name>
    <name evidence="8" type="ORF">AMEX_G7067</name>
</gene>
<proteinExistence type="predicted"/>
<evidence type="ECO:0000256" key="1">
    <source>
        <dbReference type="ARBA" id="ARBA00022729"/>
    </source>
</evidence>
<evidence type="ECO:0000256" key="3">
    <source>
        <dbReference type="ARBA" id="ARBA00023319"/>
    </source>
</evidence>
<dbReference type="GO" id="GO:0016020">
    <property type="term" value="C:membrane"/>
    <property type="evidence" value="ECO:0007669"/>
    <property type="project" value="TreeGrafter"/>
</dbReference>
<dbReference type="InterPro" id="IPR013783">
    <property type="entry name" value="Ig-like_fold"/>
</dbReference>
<evidence type="ECO:0000256" key="6">
    <source>
        <dbReference type="SAM" id="SignalP"/>
    </source>
</evidence>
<dbReference type="Pfam" id="PF07686">
    <property type="entry name" value="V-set"/>
    <property type="match status" value="1"/>
</dbReference>
<dbReference type="GO" id="GO:0005576">
    <property type="term" value="C:extracellular region"/>
    <property type="evidence" value="ECO:0007669"/>
    <property type="project" value="UniProtKB-ARBA"/>
</dbReference>
<dbReference type="GeneID" id="103044339"/>
<keyword evidence="8" id="KW-0472">Membrane</keyword>
<dbReference type="GO" id="GO:0043524">
    <property type="term" value="P:negative regulation of neuron apoptotic process"/>
    <property type="evidence" value="ECO:0007669"/>
    <property type="project" value="UniProtKB-ARBA"/>
</dbReference>
<dbReference type="Proteomes" id="UP000694621">
    <property type="component" value="Unplaced"/>
</dbReference>
<dbReference type="Proteomes" id="UP000752171">
    <property type="component" value="Unassembled WGS sequence"/>
</dbReference>
<feature type="compositionally biased region" description="Polar residues" evidence="5">
    <location>
        <begin position="280"/>
        <end position="291"/>
    </location>
</feature>
<dbReference type="FunFam" id="2.60.40.10:FF:000735">
    <property type="entry name" value="V-set and transmembrane domain containing 2 like"/>
    <property type="match status" value="1"/>
</dbReference>
<evidence type="ECO:0000256" key="4">
    <source>
        <dbReference type="ARBA" id="ARBA00070407"/>
    </source>
</evidence>
<dbReference type="KEGG" id="amex:103044339"/>
<evidence type="ECO:0000259" key="7">
    <source>
        <dbReference type="PROSITE" id="PS50835"/>
    </source>
</evidence>
<evidence type="ECO:0000313" key="9">
    <source>
        <dbReference type="Ensembl" id="ENSAMXP00005051240.1"/>
    </source>
</evidence>
<dbReference type="InterPro" id="IPR051102">
    <property type="entry name" value="IgSF_V-set/TM_domain"/>
</dbReference>
<dbReference type="InterPro" id="IPR036179">
    <property type="entry name" value="Ig-like_dom_sf"/>
</dbReference>
<dbReference type="SUPFAM" id="SSF48726">
    <property type="entry name" value="Immunoglobulin"/>
    <property type="match status" value="1"/>
</dbReference>
<feature type="signal peptide" evidence="6">
    <location>
        <begin position="1"/>
        <end position="23"/>
    </location>
</feature>
<dbReference type="InterPro" id="IPR013106">
    <property type="entry name" value="Ig_V-set"/>
</dbReference>
<sequence length="322" mass="36363">MGPFGALLWISHYVGLFLQLSAASQASGDAEVDNHLSGNALFTEVPHDIITQSGRDVEMACSFRGAGSSSVSLEIQWWYLRQHREWTEKPAWTTNQVAPVEEMTRDATKISVVKVAGSNISHRLRLSSVKPTDEGTYECRVIDFSDSHAQHHRVRAYLQVQPPGPNVQLHNEDQQLHSDGQLQSEEQNLLQGSHPLQKGHSQITDREMQKKADQDLQHGDHKLHHQVHHKSHGSDSANKSEKMDSPPALHHDEHHRQDQDHQHHFHEGGHHQALEREGHQQMSKHTQASKKSQPKSHQSEVRAHKGHARENSNDCSTDDCVL</sequence>
<organism evidence="9 10">
    <name type="scientific">Astyanax mexicanus</name>
    <name type="common">Blind cave fish</name>
    <name type="synonym">Astyanax fasciatus mexicanus</name>
    <dbReference type="NCBI Taxonomy" id="7994"/>
    <lineage>
        <taxon>Eukaryota</taxon>
        <taxon>Metazoa</taxon>
        <taxon>Chordata</taxon>
        <taxon>Craniata</taxon>
        <taxon>Vertebrata</taxon>
        <taxon>Euteleostomi</taxon>
        <taxon>Actinopterygii</taxon>
        <taxon>Neopterygii</taxon>
        <taxon>Teleostei</taxon>
        <taxon>Ostariophysi</taxon>
        <taxon>Characiformes</taxon>
        <taxon>Characoidei</taxon>
        <taxon>Acestrorhamphidae</taxon>
        <taxon>Acestrorhamphinae</taxon>
        <taxon>Astyanax</taxon>
    </lineage>
</organism>
<dbReference type="SMART" id="SM00409">
    <property type="entry name" value="IG"/>
    <property type="match status" value="1"/>
</dbReference>
<feature type="chain" id="PRO_5044669649" description="V-set and transmembrane domain-containing protein 2-like protein" evidence="6">
    <location>
        <begin position="24"/>
        <end position="322"/>
    </location>
</feature>
<keyword evidence="2" id="KW-1015">Disulfide bond</keyword>
<dbReference type="CTD" id="393468"/>
<feature type="compositionally biased region" description="Basic and acidic residues" evidence="5">
    <location>
        <begin position="238"/>
        <end position="279"/>
    </location>
</feature>
<dbReference type="RefSeq" id="XP_007253360.2">
    <property type="nucleotide sequence ID" value="XM_007253298.4"/>
</dbReference>
<dbReference type="EMBL" id="JAICCE010000005">
    <property type="protein sequence ID" value="KAG9277082.1"/>
    <property type="molecule type" value="Genomic_DNA"/>
</dbReference>
<feature type="compositionally biased region" description="Basic and acidic residues" evidence="5">
    <location>
        <begin position="203"/>
        <end position="220"/>
    </location>
</feature>
<dbReference type="InterPro" id="IPR003599">
    <property type="entry name" value="Ig_sub"/>
</dbReference>
<dbReference type="PROSITE" id="PS50835">
    <property type="entry name" value="IG_LIKE"/>
    <property type="match status" value="1"/>
</dbReference>
<evidence type="ECO:0000313" key="8">
    <source>
        <dbReference type="EMBL" id="KAG9277082.1"/>
    </source>
</evidence>
<keyword evidence="8" id="KW-0812">Transmembrane</keyword>